<dbReference type="Gene3D" id="2.60.40.380">
    <property type="entry name" value="Purple acid phosphatase-like, N-terminal"/>
    <property type="match status" value="1"/>
</dbReference>
<dbReference type="InterPro" id="IPR018946">
    <property type="entry name" value="PhoD-like_MPP"/>
</dbReference>
<dbReference type="Pfam" id="PF09423">
    <property type="entry name" value="PhoD"/>
    <property type="match status" value="1"/>
</dbReference>
<feature type="signal peptide" evidence="1">
    <location>
        <begin position="1"/>
        <end position="28"/>
    </location>
</feature>
<dbReference type="InterPro" id="IPR029052">
    <property type="entry name" value="Metallo-depent_PP-like"/>
</dbReference>
<evidence type="ECO:0000313" key="5">
    <source>
        <dbReference type="Proteomes" id="UP000198210"/>
    </source>
</evidence>
<accession>A0A1C5J108</accession>
<evidence type="ECO:0000256" key="1">
    <source>
        <dbReference type="SAM" id="SignalP"/>
    </source>
</evidence>
<dbReference type="InterPro" id="IPR038607">
    <property type="entry name" value="PhoD-like_sf"/>
</dbReference>
<keyword evidence="5" id="KW-1185">Reference proteome</keyword>
<dbReference type="EMBL" id="LT607751">
    <property type="protein sequence ID" value="SCG63696.1"/>
    <property type="molecule type" value="Genomic_DNA"/>
</dbReference>
<dbReference type="InterPro" id="IPR006311">
    <property type="entry name" value="TAT_signal"/>
</dbReference>
<keyword evidence="1" id="KW-0732">Signal</keyword>
<evidence type="ECO:0000259" key="3">
    <source>
        <dbReference type="Pfam" id="PF16655"/>
    </source>
</evidence>
<dbReference type="PROSITE" id="PS51318">
    <property type="entry name" value="TAT"/>
    <property type="match status" value="1"/>
</dbReference>
<sequence length="525" mass="57778">MSLSRRSFLIAGAAAGSVVLAPPLVASADPRVGSNPFACGVASGDPWPTSVVLWTRLAPEPTALDGLGGLRDPRQRIPVEWEVATDESFSARAVVRRGVALATPEWGHSVHAEVDGLEPGREYWYRFRVGNEISQVGRTKTAPAADADIESFTSALATCQNLTAGYFTALGHIADENVDLIMHVGDYIYEGAGAGTIGRPHAPAKEIWDLADYRVRFGQYNADPDLIAARRSAPLFCVFDDHEVENNWAADRSQIDNEPDQDRDVWLARRAAALQAWYENLPLRRAQRPVGPDVQAYRRLRFGRLADVHMVDTRQYRSFQNDPATNATDRWIPGRTMLGDAQEQWLLNGLADRSVRWRVMADPVQMAQQDSAAGPAVNVPNDPWDGYAWYRTHLLTRIHELGVRNFVHMAGNGHWNMASDLLVNFDEPGSPVVGADFMTTSVTSGGDGSEQDNGARNRMAASPWLKVGNTRRGYHKTVYTKAELRQEVKVMPYVTRPGAPVFTRASAIVRDGVPGISEVVQGTIV</sequence>
<dbReference type="RefSeq" id="WP_088971875.1">
    <property type="nucleotide sequence ID" value="NZ_JBHLYF010000005.1"/>
</dbReference>
<dbReference type="InterPro" id="IPR032093">
    <property type="entry name" value="PhoD_N"/>
</dbReference>
<dbReference type="Pfam" id="PF16655">
    <property type="entry name" value="PhoD_N"/>
    <property type="match status" value="1"/>
</dbReference>
<protein>
    <submittedName>
        <fullName evidence="4">Alkaline phosphatase D</fullName>
    </submittedName>
</protein>
<feature type="chain" id="PRO_5008719310" evidence="1">
    <location>
        <begin position="29"/>
        <end position="525"/>
    </location>
</feature>
<name>A0A1C5J108_9ACTN</name>
<organism evidence="4 5">
    <name type="scientific">Micromonospora siamensis</name>
    <dbReference type="NCBI Taxonomy" id="299152"/>
    <lineage>
        <taxon>Bacteria</taxon>
        <taxon>Bacillati</taxon>
        <taxon>Actinomycetota</taxon>
        <taxon>Actinomycetes</taxon>
        <taxon>Micromonosporales</taxon>
        <taxon>Micromonosporaceae</taxon>
        <taxon>Micromonospora</taxon>
    </lineage>
</organism>
<feature type="domain" description="PhoD-like phosphatase metallophosphatase" evidence="2">
    <location>
        <begin position="155"/>
        <end position="486"/>
    </location>
</feature>
<dbReference type="CDD" id="cd07389">
    <property type="entry name" value="MPP_PhoD"/>
    <property type="match status" value="1"/>
</dbReference>
<dbReference type="Proteomes" id="UP000198210">
    <property type="component" value="Chromosome I"/>
</dbReference>
<gene>
    <name evidence="4" type="ORF">GA0074704_3967</name>
</gene>
<dbReference type="AlphaFoldDB" id="A0A1C5J108"/>
<dbReference type="PANTHER" id="PTHR43606">
    <property type="entry name" value="PHOSPHATASE, PUTATIVE (AFU_ORTHOLOGUE AFUA_6G08710)-RELATED"/>
    <property type="match status" value="1"/>
</dbReference>
<proteinExistence type="predicted"/>
<feature type="domain" description="Phospholipase D N-terminal" evidence="3">
    <location>
        <begin position="40"/>
        <end position="141"/>
    </location>
</feature>
<dbReference type="SUPFAM" id="SSF56300">
    <property type="entry name" value="Metallo-dependent phosphatases"/>
    <property type="match status" value="1"/>
</dbReference>
<reference evidence="4 5" key="1">
    <citation type="submission" date="2016-06" db="EMBL/GenBank/DDBJ databases">
        <authorList>
            <person name="Kjaerup R.B."/>
            <person name="Dalgaard T.S."/>
            <person name="Juul-Madsen H.R."/>
        </authorList>
    </citation>
    <scope>NUCLEOTIDE SEQUENCE [LARGE SCALE GENOMIC DNA]</scope>
    <source>
        <strain evidence="4 5">DSM 45097</strain>
    </source>
</reference>
<evidence type="ECO:0000313" key="4">
    <source>
        <dbReference type="EMBL" id="SCG63696.1"/>
    </source>
</evidence>
<evidence type="ECO:0000259" key="2">
    <source>
        <dbReference type="Pfam" id="PF09423"/>
    </source>
</evidence>
<dbReference type="InterPro" id="IPR052900">
    <property type="entry name" value="Phospholipid_Metab_Enz"/>
</dbReference>
<dbReference type="Gene3D" id="3.60.21.70">
    <property type="entry name" value="PhoD-like phosphatase"/>
    <property type="match status" value="1"/>
</dbReference>
<dbReference type="PANTHER" id="PTHR43606:SF2">
    <property type="entry name" value="ALKALINE PHOSPHATASE FAMILY PROTEIN (AFU_ORTHOLOGUE AFUA_5G03860)"/>
    <property type="match status" value="1"/>
</dbReference>